<keyword evidence="2" id="KW-1185">Reference proteome</keyword>
<dbReference type="Proteomes" id="UP000240883">
    <property type="component" value="Unassembled WGS sequence"/>
</dbReference>
<evidence type="ECO:0000313" key="1">
    <source>
        <dbReference type="EMBL" id="PSN66718.1"/>
    </source>
</evidence>
<dbReference type="AlphaFoldDB" id="A0A2T2NNS5"/>
<dbReference type="EMBL" id="KZ678135">
    <property type="protein sequence ID" value="PSN66718.1"/>
    <property type="molecule type" value="Genomic_DNA"/>
</dbReference>
<proteinExistence type="predicted"/>
<name>A0A2T2NNS5_CORCC</name>
<organism evidence="1 2">
    <name type="scientific">Corynespora cassiicola Philippines</name>
    <dbReference type="NCBI Taxonomy" id="1448308"/>
    <lineage>
        <taxon>Eukaryota</taxon>
        <taxon>Fungi</taxon>
        <taxon>Dikarya</taxon>
        <taxon>Ascomycota</taxon>
        <taxon>Pezizomycotina</taxon>
        <taxon>Dothideomycetes</taxon>
        <taxon>Pleosporomycetidae</taxon>
        <taxon>Pleosporales</taxon>
        <taxon>Corynesporascaceae</taxon>
        <taxon>Corynespora</taxon>
    </lineage>
</organism>
<gene>
    <name evidence="1" type="ORF">BS50DRAFT_372243</name>
</gene>
<reference evidence="1 2" key="1">
    <citation type="journal article" date="2018" name="Front. Microbiol.">
        <title>Genome-Wide Analysis of Corynespora cassiicola Leaf Fall Disease Putative Effectors.</title>
        <authorList>
            <person name="Lopez D."/>
            <person name="Ribeiro S."/>
            <person name="Label P."/>
            <person name="Fumanal B."/>
            <person name="Venisse J.S."/>
            <person name="Kohler A."/>
            <person name="de Oliveira R.R."/>
            <person name="Labutti K."/>
            <person name="Lipzen A."/>
            <person name="Lail K."/>
            <person name="Bauer D."/>
            <person name="Ohm R.A."/>
            <person name="Barry K.W."/>
            <person name="Spatafora J."/>
            <person name="Grigoriev I.V."/>
            <person name="Martin F.M."/>
            <person name="Pujade-Renaud V."/>
        </authorList>
    </citation>
    <scope>NUCLEOTIDE SEQUENCE [LARGE SCALE GENOMIC DNA]</scope>
    <source>
        <strain evidence="1 2">Philippines</strain>
    </source>
</reference>
<evidence type="ECO:0000313" key="2">
    <source>
        <dbReference type="Proteomes" id="UP000240883"/>
    </source>
</evidence>
<accession>A0A2T2NNS5</accession>
<sequence>MEHTLGYLSRGMRRSSAWLLIAPLMYLFGLWDVQCVLSCTGCRSSFAYAMAIEENHEYMSSMMRY</sequence>
<protein>
    <submittedName>
        <fullName evidence="1">Uncharacterized protein</fullName>
    </submittedName>
</protein>